<keyword evidence="2" id="KW-1185">Reference proteome</keyword>
<evidence type="ECO:0000313" key="1">
    <source>
        <dbReference type="EMBL" id="MCY0389133.1"/>
    </source>
</evidence>
<gene>
    <name evidence="1" type="ORF">OVY01_18465</name>
</gene>
<dbReference type="EMBL" id="JAPMXC010000010">
    <property type="protein sequence ID" value="MCY0389133.1"/>
    <property type="molecule type" value="Genomic_DNA"/>
</dbReference>
<proteinExistence type="predicted"/>
<protein>
    <submittedName>
        <fullName evidence="1">Uncharacterized protein</fullName>
    </submittedName>
</protein>
<organism evidence="1 2">
    <name type="scientific">Robbsia betulipollinis</name>
    <dbReference type="NCBI Taxonomy" id="2981849"/>
    <lineage>
        <taxon>Bacteria</taxon>
        <taxon>Pseudomonadati</taxon>
        <taxon>Pseudomonadota</taxon>
        <taxon>Betaproteobacteria</taxon>
        <taxon>Burkholderiales</taxon>
        <taxon>Burkholderiaceae</taxon>
        <taxon>Robbsia</taxon>
    </lineage>
</organism>
<accession>A0ABT3ZTD8</accession>
<evidence type="ECO:0000313" key="2">
    <source>
        <dbReference type="Proteomes" id="UP001082899"/>
    </source>
</evidence>
<sequence>MGKPSTNELLRRSVDLADLAAEGFDRIEKLLSVVKHLAFSAELKHIGTLAAETQLIADNYLNQVDSTRGDLDAIRTEVSHG</sequence>
<name>A0ABT3ZTD8_9BURK</name>
<reference evidence="1" key="1">
    <citation type="submission" date="2022-11" db="EMBL/GenBank/DDBJ databases">
        <title>Robbsia betulipollinis sp. nov., isolated from pollen of birch (Betula pendula).</title>
        <authorList>
            <person name="Shi H."/>
            <person name="Ambika Manirajan B."/>
            <person name="Ratering S."/>
            <person name="Geissler-Plaum R."/>
            <person name="Schnell S."/>
        </authorList>
    </citation>
    <scope>NUCLEOTIDE SEQUENCE</scope>
    <source>
        <strain evidence="1">Bb-Pol-6</strain>
    </source>
</reference>
<dbReference type="Proteomes" id="UP001082899">
    <property type="component" value="Unassembled WGS sequence"/>
</dbReference>
<dbReference type="RefSeq" id="WP_267849030.1">
    <property type="nucleotide sequence ID" value="NZ_JAPMXC010000010.1"/>
</dbReference>
<comment type="caution">
    <text evidence="1">The sequence shown here is derived from an EMBL/GenBank/DDBJ whole genome shotgun (WGS) entry which is preliminary data.</text>
</comment>